<evidence type="ECO:0000256" key="1">
    <source>
        <dbReference type="ARBA" id="ARBA00004141"/>
    </source>
</evidence>
<proteinExistence type="predicted"/>
<gene>
    <name evidence="6" type="ORF">AAE3_LOCUS13549</name>
</gene>
<comment type="caution">
    <text evidence="6">The sequence shown here is derived from an EMBL/GenBank/DDBJ whole genome shotgun (WGS) entry which is preliminary data.</text>
</comment>
<feature type="transmembrane region" description="Helical" evidence="5">
    <location>
        <begin position="151"/>
        <end position="170"/>
    </location>
</feature>
<dbReference type="InterPro" id="IPR007568">
    <property type="entry name" value="RTA1"/>
</dbReference>
<sequence>MYGYVPTRAVGIIFLILFVFSTGLHCIQMIKYRMWFIIPTVILCGFLESIGWGARLWSSWEPLESMPFKIQISTTVLGPTPLLAANFVIFGRITRQLGPAYSRIRPRTYTALFCGIDVVSLLVQGGGGGIASSAKDQEGAQLGSNVMLGGIILQVVAILGFSITAIEYLVRYNKRSPFRGDIMRDAATADAEDGVRGRFRRELKIMVYALAVSIIVLFIRQVSY</sequence>
<keyword evidence="4 5" id="KW-0472">Membrane</keyword>
<feature type="transmembrane region" description="Helical" evidence="5">
    <location>
        <begin position="6"/>
        <end position="27"/>
    </location>
</feature>
<evidence type="ECO:0008006" key="8">
    <source>
        <dbReference type="Google" id="ProtNLM"/>
    </source>
</evidence>
<evidence type="ECO:0000256" key="5">
    <source>
        <dbReference type="SAM" id="Phobius"/>
    </source>
</evidence>
<feature type="transmembrane region" description="Helical" evidence="5">
    <location>
        <begin position="111"/>
        <end position="131"/>
    </location>
</feature>
<keyword evidence="2 5" id="KW-0812">Transmembrane</keyword>
<dbReference type="GO" id="GO:0005886">
    <property type="term" value="C:plasma membrane"/>
    <property type="evidence" value="ECO:0007669"/>
    <property type="project" value="TreeGrafter"/>
</dbReference>
<dbReference type="PANTHER" id="PTHR31465:SF9">
    <property type="entry name" value="SPHINGOID LONG-CHAIN BASE TRANSPORTER RSB1"/>
    <property type="match status" value="1"/>
</dbReference>
<name>A0A8S0VV23_CYCAE</name>
<feature type="transmembrane region" description="Helical" evidence="5">
    <location>
        <begin position="34"/>
        <end position="58"/>
    </location>
</feature>
<evidence type="ECO:0000313" key="7">
    <source>
        <dbReference type="Proteomes" id="UP000467700"/>
    </source>
</evidence>
<dbReference type="Pfam" id="PF04479">
    <property type="entry name" value="RTA1"/>
    <property type="match status" value="1"/>
</dbReference>
<organism evidence="6 7">
    <name type="scientific">Cyclocybe aegerita</name>
    <name type="common">Black poplar mushroom</name>
    <name type="synonym">Agrocybe aegerita</name>
    <dbReference type="NCBI Taxonomy" id="1973307"/>
    <lineage>
        <taxon>Eukaryota</taxon>
        <taxon>Fungi</taxon>
        <taxon>Dikarya</taxon>
        <taxon>Basidiomycota</taxon>
        <taxon>Agaricomycotina</taxon>
        <taxon>Agaricomycetes</taxon>
        <taxon>Agaricomycetidae</taxon>
        <taxon>Agaricales</taxon>
        <taxon>Agaricineae</taxon>
        <taxon>Bolbitiaceae</taxon>
        <taxon>Cyclocybe</taxon>
    </lineage>
</organism>
<protein>
    <recommendedName>
        <fullName evidence="8">RTA1-domain-containing protein</fullName>
    </recommendedName>
</protein>
<evidence type="ECO:0000313" key="6">
    <source>
        <dbReference type="EMBL" id="CAA7271290.1"/>
    </source>
</evidence>
<dbReference type="OrthoDB" id="3358017at2759"/>
<feature type="transmembrane region" description="Helical" evidence="5">
    <location>
        <begin position="205"/>
        <end position="223"/>
    </location>
</feature>
<evidence type="ECO:0000256" key="3">
    <source>
        <dbReference type="ARBA" id="ARBA00022989"/>
    </source>
</evidence>
<accession>A0A8S0VV23</accession>
<keyword evidence="3 5" id="KW-1133">Transmembrane helix</keyword>
<dbReference type="AlphaFoldDB" id="A0A8S0VV23"/>
<comment type="subcellular location">
    <subcellularLocation>
        <location evidence="1">Membrane</location>
        <topology evidence="1">Multi-pass membrane protein</topology>
    </subcellularLocation>
</comment>
<feature type="transmembrane region" description="Helical" evidence="5">
    <location>
        <begin position="70"/>
        <end position="90"/>
    </location>
</feature>
<dbReference type="EMBL" id="CACVBS010000104">
    <property type="protein sequence ID" value="CAA7271290.1"/>
    <property type="molecule type" value="Genomic_DNA"/>
</dbReference>
<dbReference type="GO" id="GO:0000324">
    <property type="term" value="C:fungal-type vacuole"/>
    <property type="evidence" value="ECO:0007669"/>
    <property type="project" value="TreeGrafter"/>
</dbReference>
<keyword evidence="7" id="KW-1185">Reference proteome</keyword>
<dbReference type="Proteomes" id="UP000467700">
    <property type="component" value="Unassembled WGS sequence"/>
</dbReference>
<evidence type="ECO:0000256" key="2">
    <source>
        <dbReference type="ARBA" id="ARBA00022692"/>
    </source>
</evidence>
<dbReference type="PANTHER" id="PTHR31465">
    <property type="entry name" value="PROTEIN RTA1-RELATED"/>
    <property type="match status" value="1"/>
</dbReference>
<reference evidence="6 7" key="1">
    <citation type="submission" date="2020-01" db="EMBL/GenBank/DDBJ databases">
        <authorList>
            <person name="Gupta K D."/>
        </authorList>
    </citation>
    <scope>NUCLEOTIDE SEQUENCE [LARGE SCALE GENOMIC DNA]</scope>
</reference>
<evidence type="ECO:0000256" key="4">
    <source>
        <dbReference type="ARBA" id="ARBA00023136"/>
    </source>
</evidence>